<comment type="caution">
    <text evidence="17">The sequence shown here is derived from an EMBL/GenBank/DDBJ whole genome shotgun (WGS) entry which is preliminary data.</text>
</comment>
<keyword evidence="6" id="KW-0378">Hydrolase</keyword>
<dbReference type="GO" id="GO:0004386">
    <property type="term" value="F:helicase activity"/>
    <property type="evidence" value="ECO:0007669"/>
    <property type="project" value="UniProtKB-KW"/>
</dbReference>
<dbReference type="InterPro" id="IPR013083">
    <property type="entry name" value="Znf_RING/FYVE/PHD"/>
</dbReference>
<dbReference type="GO" id="GO:0016818">
    <property type="term" value="F:hydrolase activity, acting on acid anhydrides, in phosphorus-containing anhydrides"/>
    <property type="evidence" value="ECO:0007669"/>
    <property type="project" value="InterPro"/>
</dbReference>
<dbReference type="EMBL" id="JABBWK010000026">
    <property type="protein sequence ID" value="KAG1900624.1"/>
    <property type="molecule type" value="Genomic_DNA"/>
</dbReference>
<evidence type="ECO:0000256" key="5">
    <source>
        <dbReference type="ARBA" id="ARBA00022771"/>
    </source>
</evidence>
<dbReference type="SMART" id="SM00184">
    <property type="entry name" value="RING"/>
    <property type="match status" value="1"/>
</dbReference>
<dbReference type="PROSITE" id="PS50089">
    <property type="entry name" value="ZF_RING_2"/>
    <property type="match status" value="1"/>
</dbReference>
<accession>A0AAD4E6L9</accession>
<dbReference type="InterPro" id="IPR050628">
    <property type="entry name" value="SNF2_RAD54_helicase_TF"/>
</dbReference>
<dbReference type="InterPro" id="IPR000330">
    <property type="entry name" value="SNF2_N"/>
</dbReference>
<keyword evidence="8" id="KW-0862">Zinc</keyword>
<dbReference type="Pfam" id="PF08797">
    <property type="entry name" value="HIRAN"/>
    <property type="match status" value="1"/>
</dbReference>
<dbReference type="InterPro" id="IPR027417">
    <property type="entry name" value="P-loop_NTPase"/>
</dbReference>
<dbReference type="SUPFAM" id="SSF52540">
    <property type="entry name" value="P-loop containing nucleoside triphosphate hydrolases"/>
    <property type="match status" value="3"/>
</dbReference>
<dbReference type="InterPro" id="IPR001510">
    <property type="entry name" value="Znf_PARP"/>
</dbReference>
<gene>
    <name evidence="17" type="ORF">F5891DRAFT_1145631</name>
</gene>
<dbReference type="PANTHER" id="PTHR45626:SF17">
    <property type="entry name" value="HELICASE-LIKE TRANSCRIPTION FACTOR"/>
    <property type="match status" value="1"/>
</dbReference>
<dbReference type="GO" id="GO:0003677">
    <property type="term" value="F:DNA binding"/>
    <property type="evidence" value="ECO:0007669"/>
    <property type="project" value="InterPro"/>
</dbReference>
<dbReference type="Pfam" id="PF13923">
    <property type="entry name" value="zf-C3HC4_2"/>
    <property type="match status" value="1"/>
</dbReference>
<organism evidence="17 18">
    <name type="scientific">Suillus fuscotomentosus</name>
    <dbReference type="NCBI Taxonomy" id="1912939"/>
    <lineage>
        <taxon>Eukaryota</taxon>
        <taxon>Fungi</taxon>
        <taxon>Dikarya</taxon>
        <taxon>Basidiomycota</taxon>
        <taxon>Agaricomycotina</taxon>
        <taxon>Agaricomycetes</taxon>
        <taxon>Agaricomycetidae</taxon>
        <taxon>Boletales</taxon>
        <taxon>Suillineae</taxon>
        <taxon>Suillaceae</taxon>
        <taxon>Suillus</taxon>
    </lineage>
</organism>
<dbReference type="Pfam" id="PF00645">
    <property type="entry name" value="zf-PARP"/>
    <property type="match status" value="1"/>
</dbReference>
<dbReference type="Gene3D" id="3.40.50.300">
    <property type="entry name" value="P-loop containing nucleotide triphosphate hydrolases"/>
    <property type="match status" value="1"/>
</dbReference>
<evidence type="ECO:0000256" key="8">
    <source>
        <dbReference type="ARBA" id="ARBA00022833"/>
    </source>
</evidence>
<feature type="region of interest" description="Disordered" evidence="12">
    <location>
        <begin position="1030"/>
        <end position="1057"/>
    </location>
</feature>
<dbReference type="PROSITE" id="PS51194">
    <property type="entry name" value="HELICASE_CTER"/>
    <property type="match status" value="1"/>
</dbReference>
<dbReference type="SMART" id="SM00910">
    <property type="entry name" value="HIRAN"/>
    <property type="match status" value="1"/>
</dbReference>
<dbReference type="Gene3D" id="3.30.70.2330">
    <property type="match status" value="1"/>
</dbReference>
<dbReference type="SUPFAM" id="SSF57716">
    <property type="entry name" value="Glucocorticoid receptor-like (DNA-binding domain)"/>
    <property type="match status" value="1"/>
</dbReference>
<dbReference type="Pfam" id="PF00176">
    <property type="entry name" value="SNF2-rel_dom"/>
    <property type="match status" value="1"/>
</dbReference>
<comment type="similarity">
    <text evidence="2">Belongs to the SNF2/RAD54 helicase family.</text>
</comment>
<evidence type="ECO:0000256" key="10">
    <source>
        <dbReference type="ARBA" id="ARBA00023242"/>
    </source>
</evidence>
<dbReference type="SMART" id="SM01336">
    <property type="entry name" value="zf-PARP"/>
    <property type="match status" value="1"/>
</dbReference>
<evidence type="ECO:0000256" key="7">
    <source>
        <dbReference type="ARBA" id="ARBA00022806"/>
    </source>
</evidence>
<dbReference type="PROSITE" id="PS50064">
    <property type="entry name" value="ZF_PARP_2"/>
    <property type="match status" value="1"/>
</dbReference>
<protein>
    <submittedName>
        <fullName evidence="17">SNF2 family N-terminal domain-containing protein</fullName>
    </submittedName>
</protein>
<feature type="compositionally biased region" description="Basic residues" evidence="12">
    <location>
        <begin position="1030"/>
        <end position="1043"/>
    </location>
</feature>
<dbReference type="GO" id="GO:0008270">
    <property type="term" value="F:zinc ion binding"/>
    <property type="evidence" value="ECO:0007669"/>
    <property type="project" value="UniProtKB-KW"/>
</dbReference>
<dbReference type="Gene3D" id="3.30.1740.10">
    <property type="entry name" value="Zinc finger, PARP-type"/>
    <property type="match status" value="1"/>
</dbReference>
<dbReference type="InterPro" id="IPR038718">
    <property type="entry name" value="SNF2-like_sf"/>
</dbReference>
<evidence type="ECO:0000313" key="17">
    <source>
        <dbReference type="EMBL" id="KAG1900624.1"/>
    </source>
</evidence>
<keyword evidence="4" id="KW-0547">Nucleotide-binding</keyword>
<dbReference type="InterPro" id="IPR036957">
    <property type="entry name" value="Znf_PARP_sf"/>
</dbReference>
<keyword evidence="18" id="KW-1185">Reference proteome</keyword>
<feature type="domain" description="Helicase C-terminal" evidence="16">
    <location>
        <begin position="994"/>
        <end position="1158"/>
    </location>
</feature>
<dbReference type="GO" id="GO:0008094">
    <property type="term" value="F:ATP-dependent activity, acting on DNA"/>
    <property type="evidence" value="ECO:0007669"/>
    <property type="project" value="TreeGrafter"/>
</dbReference>
<evidence type="ECO:0000259" key="16">
    <source>
        <dbReference type="PROSITE" id="PS51194"/>
    </source>
</evidence>
<dbReference type="SMART" id="SM00490">
    <property type="entry name" value="HELICc"/>
    <property type="match status" value="1"/>
</dbReference>
<evidence type="ECO:0000259" key="15">
    <source>
        <dbReference type="PROSITE" id="PS51192"/>
    </source>
</evidence>
<evidence type="ECO:0000256" key="2">
    <source>
        <dbReference type="ARBA" id="ARBA00007025"/>
    </source>
</evidence>
<dbReference type="PROSITE" id="PS51192">
    <property type="entry name" value="HELICASE_ATP_BIND_1"/>
    <property type="match status" value="1"/>
</dbReference>
<keyword evidence="7" id="KW-0347">Helicase</keyword>
<dbReference type="AlphaFoldDB" id="A0AAD4E6L9"/>
<dbReference type="PANTHER" id="PTHR45626">
    <property type="entry name" value="TRANSCRIPTION TERMINATION FACTOR 2-RELATED"/>
    <property type="match status" value="1"/>
</dbReference>
<feature type="region of interest" description="Disordered" evidence="12">
    <location>
        <begin position="322"/>
        <end position="365"/>
    </location>
</feature>
<dbReference type="InterPro" id="IPR014905">
    <property type="entry name" value="HIRAN"/>
</dbReference>
<dbReference type="PROSITE" id="PS00518">
    <property type="entry name" value="ZF_RING_1"/>
    <property type="match status" value="1"/>
</dbReference>
<sequence length="1201" mass="132472">MVPPKHSIDYSRSTRSVCKGPAPCSGSPIPVGGLRYGQLVPGEYGETVAWRHWGCVTPDILRSLAVVDQSTIIGFGSIRPEDQTKVRRAIANQRVDPADVPLTAKVTTSAAAHATPSTSQAPARSQKKRKATFEQAAPTNSQLSSVKPVIRATCSPIVYDVDEDDDEDEVILIESDPVDVLYCTLSSSIVGVQYYKGLVGAGEEVTLIREPQNKYDRNAIEVRNIGGNKVGHVPKQTAAKLAPLLDRGAITVEGVMHEGNLSGFSYSLSMTLKIYGPSDKRDQLEPQLIWATPRQRGFPPRGVGGATKQVSSTAYAVAAGPSAASSSSTSQPSSSQRHGAKATQSKSQQEAIKKQQEAVRKHQEALQNAAELKQMLGGLEKVDDEGRRASLLDALCSVDDILNLPVHPAPPGIANGDLVVDLLRHQSQALQWCIDHEYPSLPAKESDRPVQFWQYRKIGSEPHYFNIATKTPQEISSPPLLGRGAILADSMGLGKTLSMLALILATQKDVPTDHSKSTLIVAPLSVISNWEKQIEEHCVRGAISCCTYYGATRDMTPQQLSQYDVVITTYQTVTGESDVSATAVGHGPSKKKKKVERALFDVKWKRVILDEGHTIRNPKTKMAKAVCRLTAQRRWVLSGTPIINSPRDLGSILTFLQICRPLDKEDFYKRLLLRPLKDGDPSGAELLRALMSHACIRRTKEMQDKFGRPLVPLPPVDITVIPVPLGDEARALYDAIGSISQQRVEKFMNQQGGMTTAFTTNVLSMLTRLRQVVLHPGLLPPNYLEQLRATEDNEETAGVALPVTQDQRRLLQSLLAKAIEDSEECPICFDVLNDPRITACSHSFCFACISEVIARDPKCPMDRRTIGMGDLIEPPPPTELTQLPVRYDENETHDSTLRSGSSAKIDQLIHLLQLIPSDQKSLVFSQFTSFLDKIGEAFEEHGIPYVRFDGQLSAKRRKEVLEQFSIPLETEGDLVDIETSLPPRRRRTSTQTTFVEEDVLLGDDDSSFIVDDADDDTDDFQEDISTMAKKGKGKLKPKNKGKAKATYGPSTSQKAKFDGSSFGSKIPRVMLISLKAGSLGLNLTAANNVFLMDPWWQASSSEGIESQAIDRCNRIGQKRPVHVYQLIAENTVESKVIEIQERKKLLIQQASVNDRFLVMAHLTNRTFRRLLEPSVRRLQDKRKKLDCKVRVSSLTTRQTLE</sequence>
<evidence type="ECO:0000256" key="9">
    <source>
        <dbReference type="ARBA" id="ARBA00022840"/>
    </source>
</evidence>
<evidence type="ECO:0000256" key="3">
    <source>
        <dbReference type="ARBA" id="ARBA00022723"/>
    </source>
</evidence>
<keyword evidence="3" id="KW-0479">Metal-binding</keyword>
<dbReference type="RefSeq" id="XP_041226200.1">
    <property type="nucleotide sequence ID" value="XM_041365008.1"/>
</dbReference>
<reference evidence="17" key="1">
    <citation type="journal article" date="2020" name="New Phytol.">
        <title>Comparative genomics reveals dynamic genome evolution in host specialist ectomycorrhizal fungi.</title>
        <authorList>
            <person name="Lofgren L.A."/>
            <person name="Nguyen N.H."/>
            <person name="Vilgalys R."/>
            <person name="Ruytinx J."/>
            <person name="Liao H.L."/>
            <person name="Branco S."/>
            <person name="Kuo A."/>
            <person name="LaButti K."/>
            <person name="Lipzen A."/>
            <person name="Andreopoulos W."/>
            <person name="Pangilinan J."/>
            <person name="Riley R."/>
            <person name="Hundley H."/>
            <person name="Na H."/>
            <person name="Barry K."/>
            <person name="Grigoriev I.V."/>
            <person name="Stajich J.E."/>
            <person name="Kennedy P.G."/>
        </authorList>
    </citation>
    <scope>NUCLEOTIDE SEQUENCE</scope>
    <source>
        <strain evidence="17">FC203</strain>
    </source>
</reference>
<evidence type="ECO:0000256" key="12">
    <source>
        <dbReference type="SAM" id="MobiDB-lite"/>
    </source>
</evidence>
<dbReference type="SMART" id="SM00487">
    <property type="entry name" value="DEXDc"/>
    <property type="match status" value="1"/>
</dbReference>
<evidence type="ECO:0000256" key="1">
    <source>
        <dbReference type="ARBA" id="ARBA00004123"/>
    </source>
</evidence>
<evidence type="ECO:0000259" key="14">
    <source>
        <dbReference type="PROSITE" id="PS50089"/>
    </source>
</evidence>
<name>A0AAD4E6L9_9AGAM</name>
<dbReference type="InterPro" id="IPR001650">
    <property type="entry name" value="Helicase_C-like"/>
</dbReference>
<dbReference type="InterPro" id="IPR014001">
    <property type="entry name" value="Helicase_ATP-bd"/>
</dbReference>
<dbReference type="Proteomes" id="UP001195769">
    <property type="component" value="Unassembled WGS sequence"/>
</dbReference>
<feature type="compositionally biased region" description="Basic and acidic residues" evidence="12">
    <location>
        <begin position="351"/>
        <end position="364"/>
    </location>
</feature>
<feature type="compositionally biased region" description="Low complexity" evidence="12">
    <location>
        <begin position="322"/>
        <end position="336"/>
    </location>
</feature>
<feature type="region of interest" description="Disordered" evidence="12">
    <location>
        <begin position="108"/>
        <end position="139"/>
    </location>
</feature>
<keyword evidence="9" id="KW-0067">ATP-binding</keyword>
<evidence type="ECO:0000256" key="11">
    <source>
        <dbReference type="PROSITE-ProRule" id="PRU00175"/>
    </source>
</evidence>
<dbReference type="InterPro" id="IPR049730">
    <property type="entry name" value="SNF2/RAD54-like_C"/>
</dbReference>
<feature type="domain" description="RING-type" evidence="14">
    <location>
        <begin position="825"/>
        <end position="863"/>
    </location>
</feature>
<evidence type="ECO:0000313" key="18">
    <source>
        <dbReference type="Proteomes" id="UP001195769"/>
    </source>
</evidence>
<proteinExistence type="inferred from homology"/>
<dbReference type="GO" id="GO:0006281">
    <property type="term" value="P:DNA repair"/>
    <property type="evidence" value="ECO:0007669"/>
    <property type="project" value="TreeGrafter"/>
</dbReference>
<keyword evidence="10" id="KW-0539">Nucleus</keyword>
<dbReference type="SUPFAM" id="SSF57850">
    <property type="entry name" value="RING/U-box"/>
    <property type="match status" value="1"/>
</dbReference>
<feature type="domain" description="Helicase ATP-binding" evidence="15">
    <location>
        <begin position="476"/>
        <end position="659"/>
    </location>
</feature>
<dbReference type="Pfam" id="PF00271">
    <property type="entry name" value="Helicase_C"/>
    <property type="match status" value="2"/>
</dbReference>
<evidence type="ECO:0000259" key="13">
    <source>
        <dbReference type="PROSITE" id="PS50064"/>
    </source>
</evidence>
<comment type="subcellular location">
    <subcellularLocation>
        <location evidence="1">Nucleus</location>
    </subcellularLocation>
</comment>
<feature type="compositionally biased region" description="Low complexity" evidence="12">
    <location>
        <begin position="108"/>
        <end position="123"/>
    </location>
</feature>
<evidence type="ECO:0000256" key="6">
    <source>
        <dbReference type="ARBA" id="ARBA00022801"/>
    </source>
</evidence>
<dbReference type="InterPro" id="IPR001841">
    <property type="entry name" value="Znf_RING"/>
</dbReference>
<dbReference type="GeneID" id="64659306"/>
<dbReference type="CDD" id="cd18793">
    <property type="entry name" value="SF2_C_SNF"/>
    <property type="match status" value="1"/>
</dbReference>
<keyword evidence="5 11" id="KW-0863">Zinc-finger</keyword>
<dbReference type="GO" id="GO:0005524">
    <property type="term" value="F:ATP binding"/>
    <property type="evidence" value="ECO:0007669"/>
    <property type="project" value="UniProtKB-KW"/>
</dbReference>
<feature type="domain" description="PARP-type" evidence="13">
    <location>
        <begin position="6"/>
        <end position="94"/>
    </location>
</feature>
<dbReference type="GO" id="GO:0005634">
    <property type="term" value="C:nucleus"/>
    <property type="evidence" value="ECO:0007669"/>
    <property type="project" value="UniProtKB-SubCell"/>
</dbReference>
<dbReference type="InterPro" id="IPR017907">
    <property type="entry name" value="Znf_RING_CS"/>
</dbReference>
<dbReference type="Gene3D" id="3.30.40.10">
    <property type="entry name" value="Zinc/RING finger domain, C3HC4 (zinc finger)"/>
    <property type="match status" value="1"/>
</dbReference>
<dbReference type="Gene3D" id="3.40.50.10810">
    <property type="entry name" value="Tandem AAA-ATPase domain"/>
    <property type="match status" value="1"/>
</dbReference>
<evidence type="ECO:0000256" key="4">
    <source>
        <dbReference type="ARBA" id="ARBA00022741"/>
    </source>
</evidence>